<evidence type="ECO:0000256" key="2">
    <source>
        <dbReference type="ARBA" id="ARBA00022679"/>
    </source>
</evidence>
<proteinExistence type="predicted"/>
<feature type="domain" description="RING-type" evidence="8">
    <location>
        <begin position="30"/>
        <end position="249"/>
    </location>
</feature>
<feature type="non-terminal residue" evidence="9">
    <location>
        <position position="313"/>
    </location>
</feature>
<dbReference type="PANTHER" id="PTHR22770">
    <property type="entry name" value="UBIQUITIN CONJUGATING ENZYME 7 INTERACTING PROTEIN-RELATED"/>
    <property type="match status" value="1"/>
</dbReference>
<dbReference type="GO" id="GO:0008270">
    <property type="term" value="F:zinc ion binding"/>
    <property type="evidence" value="ECO:0007669"/>
    <property type="project" value="UniProtKB-KW"/>
</dbReference>
<keyword evidence="7" id="KW-0862">Zinc</keyword>
<dbReference type="GO" id="GO:0043161">
    <property type="term" value="P:proteasome-mediated ubiquitin-dependent protein catabolic process"/>
    <property type="evidence" value="ECO:0007669"/>
    <property type="project" value="TreeGrafter"/>
</dbReference>
<evidence type="ECO:0000256" key="6">
    <source>
        <dbReference type="ARBA" id="ARBA00022786"/>
    </source>
</evidence>
<dbReference type="SUPFAM" id="SSF57850">
    <property type="entry name" value="RING/U-box"/>
    <property type="match status" value="3"/>
</dbReference>
<evidence type="ECO:0000313" key="10">
    <source>
        <dbReference type="Proteomes" id="UP000767238"/>
    </source>
</evidence>
<gene>
    <name evidence="9" type="ORF">KCV03_g5170</name>
</gene>
<reference evidence="9" key="1">
    <citation type="journal article" date="2021" name="J Fungi (Basel)">
        <title>Virulence traits and population genomics of the black yeast Aureobasidium melanogenum.</title>
        <authorList>
            <person name="Cernosa A."/>
            <person name="Sun X."/>
            <person name="Gostincar C."/>
            <person name="Fang C."/>
            <person name="Gunde-Cimerman N."/>
            <person name="Song Z."/>
        </authorList>
    </citation>
    <scope>NUCLEOTIDE SEQUENCE</scope>
    <source>
        <strain evidence="9">EXF-8016</strain>
    </source>
</reference>
<evidence type="ECO:0000313" key="9">
    <source>
        <dbReference type="EMBL" id="KAH0221328.1"/>
    </source>
</evidence>
<dbReference type="SMART" id="SM00647">
    <property type="entry name" value="IBR"/>
    <property type="match status" value="2"/>
</dbReference>
<dbReference type="PANTHER" id="PTHR22770:SF13">
    <property type="entry name" value="RING-TYPE DOMAIN-CONTAINING PROTEIN"/>
    <property type="match status" value="1"/>
</dbReference>
<evidence type="ECO:0000256" key="3">
    <source>
        <dbReference type="ARBA" id="ARBA00022723"/>
    </source>
</evidence>
<dbReference type="EMBL" id="JAHFYH010000033">
    <property type="protein sequence ID" value="KAH0221328.1"/>
    <property type="molecule type" value="Genomic_DNA"/>
</dbReference>
<evidence type="ECO:0000256" key="5">
    <source>
        <dbReference type="ARBA" id="ARBA00022771"/>
    </source>
</evidence>
<evidence type="ECO:0000256" key="4">
    <source>
        <dbReference type="ARBA" id="ARBA00022737"/>
    </source>
</evidence>
<dbReference type="GO" id="GO:0043130">
    <property type="term" value="F:ubiquitin binding"/>
    <property type="evidence" value="ECO:0007669"/>
    <property type="project" value="TreeGrafter"/>
</dbReference>
<evidence type="ECO:0000259" key="8">
    <source>
        <dbReference type="PROSITE" id="PS51873"/>
    </source>
</evidence>
<dbReference type="GO" id="GO:0000151">
    <property type="term" value="C:ubiquitin ligase complex"/>
    <property type="evidence" value="ECO:0007669"/>
    <property type="project" value="TreeGrafter"/>
</dbReference>
<dbReference type="InterPro" id="IPR044066">
    <property type="entry name" value="TRIAD_supradom"/>
</dbReference>
<keyword evidence="5" id="KW-0863">Zinc-finger</keyword>
<comment type="pathway">
    <text evidence="1">Protein modification; protein ubiquitination.</text>
</comment>
<comment type="caution">
    <text evidence="9">The sequence shown here is derived from an EMBL/GenBank/DDBJ whole genome shotgun (WGS) entry which is preliminary data.</text>
</comment>
<name>A0A9P8GIX9_AURME</name>
<dbReference type="AlphaFoldDB" id="A0A9P8GIX9"/>
<organism evidence="9 10">
    <name type="scientific">Aureobasidium melanogenum</name>
    <name type="common">Aureobasidium pullulans var. melanogenum</name>
    <dbReference type="NCBI Taxonomy" id="46634"/>
    <lineage>
        <taxon>Eukaryota</taxon>
        <taxon>Fungi</taxon>
        <taxon>Dikarya</taxon>
        <taxon>Ascomycota</taxon>
        <taxon>Pezizomycotina</taxon>
        <taxon>Dothideomycetes</taxon>
        <taxon>Dothideomycetidae</taxon>
        <taxon>Dothideales</taxon>
        <taxon>Saccotheciaceae</taxon>
        <taxon>Aureobasidium</taxon>
    </lineage>
</organism>
<dbReference type="InterPro" id="IPR051628">
    <property type="entry name" value="LUBAC_E3_Ligases"/>
</dbReference>
<accession>A0A9P8GIX9</accession>
<dbReference type="GO" id="GO:0004842">
    <property type="term" value="F:ubiquitin-protein transferase activity"/>
    <property type="evidence" value="ECO:0007669"/>
    <property type="project" value="TreeGrafter"/>
</dbReference>
<dbReference type="Proteomes" id="UP000767238">
    <property type="component" value="Unassembled WGS sequence"/>
</dbReference>
<dbReference type="CDD" id="cd20335">
    <property type="entry name" value="BRcat_RBR"/>
    <property type="match status" value="1"/>
</dbReference>
<dbReference type="Gene3D" id="3.30.40.10">
    <property type="entry name" value="Zinc/RING finger domain, C3HC4 (zinc finger)"/>
    <property type="match status" value="1"/>
</dbReference>
<evidence type="ECO:0000256" key="7">
    <source>
        <dbReference type="ARBA" id="ARBA00022833"/>
    </source>
</evidence>
<protein>
    <recommendedName>
        <fullName evidence="8">RING-type domain-containing protein</fullName>
    </recommendedName>
</protein>
<dbReference type="Pfam" id="PF01485">
    <property type="entry name" value="IBR"/>
    <property type="match status" value="1"/>
</dbReference>
<dbReference type="Pfam" id="PF22191">
    <property type="entry name" value="IBR_1"/>
    <property type="match status" value="1"/>
</dbReference>
<dbReference type="InterPro" id="IPR002867">
    <property type="entry name" value="IBR_dom"/>
</dbReference>
<keyword evidence="3" id="KW-0479">Metal-binding</keyword>
<dbReference type="CDD" id="cd20336">
    <property type="entry name" value="Rcat_RBR"/>
    <property type="match status" value="1"/>
</dbReference>
<dbReference type="Gene3D" id="1.20.120.1750">
    <property type="match status" value="1"/>
</dbReference>
<dbReference type="PROSITE" id="PS51873">
    <property type="entry name" value="TRIAD"/>
    <property type="match status" value="1"/>
</dbReference>
<sequence>MSTTKKLKRVFEVDSSSEDEIHLKKKKQLPRRKCLVCDAEKGSNQFPSHKRVSSHEHDHNVCRPCYRSHLKSEIDSKDWNEVACPECPITLTYKEVKNMTTTRNFAKYEQACIRAALAADPDFRHCLSTTCKSGQLHPGGANEPIFRCQECGHKHCVVCDANWHQDQTCEEFQTIRQRLHAENEQSQQAVQKISKPCPKCKVPIEKNQGCDHMTCSRCRHEFCWVCSADYINIRREGNQRHEENCTHYRAIARLREAPHVALRDFRLDPLRPEPVEEDEPPLFIPDVFGMRNSPTFWELAEDNELGGGLDFLG</sequence>
<dbReference type="OrthoDB" id="1431934at2759"/>
<keyword evidence="2" id="KW-0808">Transferase</keyword>
<dbReference type="GO" id="GO:0097039">
    <property type="term" value="P:protein linear polyubiquitination"/>
    <property type="evidence" value="ECO:0007669"/>
    <property type="project" value="TreeGrafter"/>
</dbReference>
<keyword evidence="6" id="KW-0833">Ubl conjugation pathway</keyword>
<evidence type="ECO:0000256" key="1">
    <source>
        <dbReference type="ARBA" id="ARBA00004906"/>
    </source>
</evidence>
<keyword evidence="4" id="KW-0677">Repeat</keyword>
<reference evidence="9" key="2">
    <citation type="submission" date="2021-08" db="EMBL/GenBank/DDBJ databases">
        <authorList>
            <person name="Gostincar C."/>
            <person name="Sun X."/>
            <person name="Song Z."/>
            <person name="Gunde-Cimerman N."/>
        </authorList>
    </citation>
    <scope>NUCLEOTIDE SEQUENCE</scope>
    <source>
        <strain evidence="9">EXF-8016</strain>
    </source>
</reference>
<dbReference type="InterPro" id="IPR013083">
    <property type="entry name" value="Znf_RING/FYVE/PHD"/>
</dbReference>